<organism evidence="2 3">
    <name type="scientific">Serratia fonticola</name>
    <dbReference type="NCBI Taxonomy" id="47917"/>
    <lineage>
        <taxon>Bacteria</taxon>
        <taxon>Pseudomonadati</taxon>
        <taxon>Pseudomonadota</taxon>
        <taxon>Gammaproteobacteria</taxon>
        <taxon>Enterobacterales</taxon>
        <taxon>Yersiniaceae</taxon>
        <taxon>Serratia</taxon>
    </lineage>
</organism>
<dbReference type="Gene3D" id="1.10.10.2910">
    <property type="match status" value="1"/>
</dbReference>
<dbReference type="PANTHER" id="PTHR43236">
    <property type="entry name" value="ANTITOXIN HIGA1"/>
    <property type="match status" value="1"/>
</dbReference>
<evidence type="ECO:0000259" key="1">
    <source>
        <dbReference type="Pfam" id="PF06114"/>
    </source>
</evidence>
<accession>A0AAJ1YFK2</accession>
<dbReference type="AlphaFoldDB" id="A0AAJ1YFK2"/>
<dbReference type="Proteomes" id="UP001224622">
    <property type="component" value="Unassembled WGS sequence"/>
</dbReference>
<dbReference type="InterPro" id="IPR010359">
    <property type="entry name" value="IrrE_HExxH"/>
</dbReference>
<dbReference type="Pfam" id="PF06114">
    <property type="entry name" value="Peptidase_M78"/>
    <property type="match status" value="1"/>
</dbReference>
<dbReference type="InterPro" id="IPR052345">
    <property type="entry name" value="Rad_response_metalloprotease"/>
</dbReference>
<comment type="caution">
    <text evidence="2">The sequence shown here is derived from an EMBL/GenBank/DDBJ whole genome shotgun (WGS) entry which is preliminary data.</text>
</comment>
<gene>
    <name evidence="2" type="ORF">RDT67_13175</name>
</gene>
<feature type="domain" description="IrrE N-terminal-like" evidence="1">
    <location>
        <begin position="55"/>
        <end position="123"/>
    </location>
</feature>
<name>A0AAJ1YFK2_SERFO</name>
<sequence length="327" mass="37477">MIRPEEKLAARLIKRHGLRPPFDLLALASLYADVEETYFPIAGDGITIGLGGSATPSILINSEQVKTRKKFTLAHELGHVIIPWHTGTILSDEPDIIQGEFEYREMEGEANRFAAELLMPTDWIVSECENARTVESFINKIINDSGVSRDAGLIKIFNVIKKPIICIETDCFENIIKIYKPKKCTSPSFDFLNVRLSQDLINENINIPFQYESFSLLDRFMHTYLFDKVDFICTDIREWREILDDIISFVDTDNPQKLKLSINATLASKYQSYKSSFGVQELCANILMGFSGVEKFEGVYNNPTFKIYIYKRVIELLEKDMKKSKKQ</sequence>
<dbReference type="EMBL" id="JAVIGA010000012">
    <property type="protein sequence ID" value="MDQ9127385.1"/>
    <property type="molecule type" value="Genomic_DNA"/>
</dbReference>
<evidence type="ECO:0000313" key="3">
    <source>
        <dbReference type="Proteomes" id="UP001224622"/>
    </source>
</evidence>
<evidence type="ECO:0000313" key="2">
    <source>
        <dbReference type="EMBL" id="MDQ9127385.1"/>
    </source>
</evidence>
<dbReference type="RefSeq" id="WP_309047578.1">
    <property type="nucleotide sequence ID" value="NZ_JAVIGA010000012.1"/>
</dbReference>
<reference evidence="2" key="1">
    <citation type="submission" date="2023-08" db="EMBL/GenBank/DDBJ databases">
        <title>The Comparative Genomic Analysis of Yersiniaceae from Polar Regions.</title>
        <authorList>
            <person name="Goncharov A."/>
            <person name="Aslanov B."/>
            <person name="Kolodzhieva V."/>
            <person name="Azarov D."/>
            <person name="Mochov A."/>
            <person name="Lebedeva E."/>
        </authorList>
    </citation>
    <scope>NUCLEOTIDE SEQUENCE</scope>
    <source>
        <strain evidence="2">Vf</strain>
    </source>
</reference>
<protein>
    <submittedName>
        <fullName evidence="2">ImmA/IrrE family metallo-endopeptidase</fullName>
    </submittedName>
</protein>
<dbReference type="PANTHER" id="PTHR43236:SF2">
    <property type="entry name" value="BLL0069 PROTEIN"/>
    <property type="match status" value="1"/>
</dbReference>
<proteinExistence type="predicted"/>